<sequence>MTIQIIKHNDKPEYAVVPFNEWEALIRRLEELEDLYEARAISASIADGEETYPSEFVERLLLSGEHPLKIWREHRGFTLAALAKECGVSSPALSQIENGKRTPRVDLLSKLAKALRCDMEDLLRHEAEH</sequence>
<dbReference type="InterPro" id="IPR010982">
    <property type="entry name" value="Lambda_DNA-bd_dom_sf"/>
</dbReference>
<dbReference type="PANTHER" id="PTHR46797">
    <property type="entry name" value="HTH-TYPE TRANSCRIPTIONAL REGULATOR"/>
    <property type="match status" value="1"/>
</dbReference>
<accession>A0A831U303</accession>
<dbReference type="AlphaFoldDB" id="A0A831U303"/>
<keyword evidence="1" id="KW-0238">DNA-binding</keyword>
<proteinExistence type="predicted"/>
<dbReference type="EMBL" id="DSOV01000058">
    <property type="protein sequence ID" value="HEN43283.1"/>
    <property type="molecule type" value="Genomic_DNA"/>
</dbReference>
<name>A0A831U303_GEOME</name>
<dbReference type="PROSITE" id="PS50943">
    <property type="entry name" value="HTH_CROC1"/>
    <property type="match status" value="1"/>
</dbReference>
<evidence type="ECO:0000259" key="2">
    <source>
        <dbReference type="PROSITE" id="PS50943"/>
    </source>
</evidence>
<evidence type="ECO:0000313" key="3">
    <source>
        <dbReference type="EMBL" id="HEN43283.1"/>
    </source>
</evidence>
<protein>
    <submittedName>
        <fullName evidence="3">XRE family transcriptional regulator</fullName>
    </submittedName>
</protein>
<reference evidence="3" key="1">
    <citation type="journal article" date="2020" name="mSystems">
        <title>Genome- and Community-Level Interaction Insights into Carbon Utilization and Element Cycling Functions of Hydrothermarchaeota in Hydrothermal Sediment.</title>
        <authorList>
            <person name="Zhou Z."/>
            <person name="Liu Y."/>
            <person name="Xu W."/>
            <person name="Pan J."/>
            <person name="Luo Z.H."/>
            <person name="Li M."/>
        </authorList>
    </citation>
    <scope>NUCLEOTIDE SEQUENCE [LARGE SCALE GENOMIC DNA]</scope>
    <source>
        <strain evidence="3">SpSt-349</strain>
    </source>
</reference>
<gene>
    <name evidence="3" type="ORF">ENQ87_13095</name>
</gene>
<dbReference type="PANTHER" id="PTHR46797:SF1">
    <property type="entry name" value="METHYLPHOSPHONATE SYNTHASE"/>
    <property type="match status" value="1"/>
</dbReference>
<dbReference type="Pfam" id="PF01381">
    <property type="entry name" value="HTH_3"/>
    <property type="match status" value="1"/>
</dbReference>
<dbReference type="GO" id="GO:0003677">
    <property type="term" value="F:DNA binding"/>
    <property type="evidence" value="ECO:0007669"/>
    <property type="project" value="UniProtKB-KW"/>
</dbReference>
<dbReference type="SUPFAM" id="SSF47413">
    <property type="entry name" value="lambda repressor-like DNA-binding domains"/>
    <property type="match status" value="1"/>
</dbReference>
<dbReference type="InterPro" id="IPR050807">
    <property type="entry name" value="TransReg_Diox_bact_type"/>
</dbReference>
<dbReference type="GO" id="GO:0005829">
    <property type="term" value="C:cytosol"/>
    <property type="evidence" value="ECO:0007669"/>
    <property type="project" value="TreeGrafter"/>
</dbReference>
<feature type="domain" description="HTH cro/C1-type" evidence="2">
    <location>
        <begin position="68"/>
        <end position="122"/>
    </location>
</feature>
<dbReference type="SMART" id="SM00530">
    <property type="entry name" value="HTH_XRE"/>
    <property type="match status" value="1"/>
</dbReference>
<comment type="caution">
    <text evidence="3">The sequence shown here is derived from an EMBL/GenBank/DDBJ whole genome shotgun (WGS) entry which is preliminary data.</text>
</comment>
<dbReference type="GO" id="GO:0003700">
    <property type="term" value="F:DNA-binding transcription factor activity"/>
    <property type="evidence" value="ECO:0007669"/>
    <property type="project" value="TreeGrafter"/>
</dbReference>
<organism evidence="3">
    <name type="scientific">Geobacter metallireducens</name>
    <dbReference type="NCBI Taxonomy" id="28232"/>
    <lineage>
        <taxon>Bacteria</taxon>
        <taxon>Pseudomonadati</taxon>
        <taxon>Thermodesulfobacteriota</taxon>
        <taxon>Desulfuromonadia</taxon>
        <taxon>Geobacterales</taxon>
        <taxon>Geobacteraceae</taxon>
        <taxon>Geobacter</taxon>
    </lineage>
</organism>
<dbReference type="Gene3D" id="1.10.260.40">
    <property type="entry name" value="lambda repressor-like DNA-binding domains"/>
    <property type="match status" value="1"/>
</dbReference>
<dbReference type="CDD" id="cd00093">
    <property type="entry name" value="HTH_XRE"/>
    <property type="match status" value="1"/>
</dbReference>
<dbReference type="InterPro" id="IPR001387">
    <property type="entry name" value="Cro/C1-type_HTH"/>
</dbReference>
<evidence type="ECO:0000256" key="1">
    <source>
        <dbReference type="ARBA" id="ARBA00023125"/>
    </source>
</evidence>